<keyword evidence="4" id="KW-1185">Reference proteome</keyword>
<protein>
    <recommendedName>
        <fullName evidence="5">Por secretion system C-terminal sorting domain-containing protein</fullName>
    </recommendedName>
</protein>
<dbReference type="AlphaFoldDB" id="A0A8J2TN04"/>
<evidence type="ECO:0000256" key="2">
    <source>
        <dbReference type="SAM" id="SignalP"/>
    </source>
</evidence>
<proteinExistence type="predicted"/>
<evidence type="ECO:0000256" key="1">
    <source>
        <dbReference type="ARBA" id="ARBA00022729"/>
    </source>
</evidence>
<accession>A0A8J2TN04</accession>
<evidence type="ECO:0000313" key="3">
    <source>
        <dbReference type="EMBL" id="GFZ82886.1"/>
    </source>
</evidence>
<sequence>MKKIFTLSKPSAFFIAFLCAISFGFGQVELASYSSVNNTGCSGIIANNTNVSAAGICRGPGIAYNASLEYNSRNWTNNASTFDVNDYLEWTLSPNANYQIDLTNMDIRYNRSNTGPDKMLIRMNTGSGYVTIFNDDGTNSVSVNGEDHTIDLSAYTSLTSTITFRLYAYRSGTGNGTFRIQQTSTATLANQGIIIRGDVRAYCAPSTTWNGATWSAGVPNIGTNAIINGNYFTNVANPSFSACSLTVNTGSTLTVNNNYYVEVQNDITVDGAINVRPRGSVKQNSNTAKVTENGTISVTKTTAPLNAWYEYTYWSSPVSGETIGSGLSESDVDRRFRFNANNYLDALRETANNNTFVAGQDDVDDNGDDWTLVNGATVMQPGVGYAATHDEAGFVGPGSPPYQFDYTFTGPFNNGIINVNVVRNDTETNDNNWNLIGNPYPSAISADTFFSVNSYALNPTSGKLDGSIYLWSQNIAPSDSTNGNEGQNFSASDYATINGAAQTAGGDGLTPVRFIPSGQAFFVSVSDSPALPSGNVVFNNSMRVVASNTQFFRNSNTTSDNKLWVNLTSDNGVFNQIAIAYIDGATNDFDGTFYDAPRNLSANLPSSIYTSIEGNTKKFVIQGKASNSLTLDEVIPLGFNTSINVPTVYTLSISQFEGDFMTNNPVYLKDNVLNTIHNLSTSAYNFTSQVGEFESRFEIVFQPETLSIGENDLNANSLTIIELNDDNVKFTVSNNFDIKSVAILDLLGRTLYQFEGQSNSEVYNLSNLSNTVYIAKVELSNGQVITKRAIKRN</sequence>
<feature type="signal peptide" evidence="2">
    <location>
        <begin position="1"/>
        <end position="26"/>
    </location>
</feature>
<organism evidence="3 4">
    <name type="scientific">Aquaticitalea lipolytica</name>
    <dbReference type="NCBI Taxonomy" id="1247562"/>
    <lineage>
        <taxon>Bacteria</taxon>
        <taxon>Pseudomonadati</taxon>
        <taxon>Bacteroidota</taxon>
        <taxon>Flavobacteriia</taxon>
        <taxon>Flavobacteriales</taxon>
        <taxon>Flavobacteriaceae</taxon>
        <taxon>Aquaticitalea</taxon>
    </lineage>
</organism>
<evidence type="ECO:0008006" key="5">
    <source>
        <dbReference type="Google" id="ProtNLM"/>
    </source>
</evidence>
<reference evidence="3 4" key="1">
    <citation type="journal article" date="2014" name="Int. J. Syst. Evol. Microbiol.">
        <title>Complete genome sequence of Corynebacterium casei LMG S-19264T (=DSM 44701T), isolated from a smear-ripened cheese.</title>
        <authorList>
            <consortium name="US DOE Joint Genome Institute (JGI-PGF)"/>
            <person name="Walter F."/>
            <person name="Albersmeier A."/>
            <person name="Kalinowski J."/>
            <person name="Ruckert C."/>
        </authorList>
    </citation>
    <scope>NUCLEOTIDE SEQUENCE [LARGE SCALE GENOMIC DNA]</scope>
    <source>
        <strain evidence="3 4">CGMCC 1.15295</strain>
    </source>
</reference>
<dbReference type="RefSeq" id="WP_188605389.1">
    <property type="nucleotide sequence ID" value="NZ_BMIC01000001.1"/>
</dbReference>
<dbReference type="InterPro" id="IPR026444">
    <property type="entry name" value="Secre_tail"/>
</dbReference>
<dbReference type="NCBIfam" id="TIGR04183">
    <property type="entry name" value="Por_Secre_tail"/>
    <property type="match status" value="1"/>
</dbReference>
<name>A0A8J2TN04_9FLAO</name>
<comment type="caution">
    <text evidence="3">The sequence shown here is derived from an EMBL/GenBank/DDBJ whole genome shotgun (WGS) entry which is preliminary data.</text>
</comment>
<feature type="chain" id="PRO_5035225859" description="Por secretion system C-terminal sorting domain-containing protein" evidence="2">
    <location>
        <begin position="27"/>
        <end position="793"/>
    </location>
</feature>
<keyword evidence="1 2" id="KW-0732">Signal</keyword>
<evidence type="ECO:0000313" key="4">
    <source>
        <dbReference type="Proteomes" id="UP000598120"/>
    </source>
</evidence>
<dbReference type="EMBL" id="BMIC01000001">
    <property type="protein sequence ID" value="GFZ82886.1"/>
    <property type="molecule type" value="Genomic_DNA"/>
</dbReference>
<dbReference type="Proteomes" id="UP000598120">
    <property type="component" value="Unassembled WGS sequence"/>
</dbReference>
<gene>
    <name evidence="3" type="ORF">GCM10011531_11880</name>
</gene>